<sequence>MKNSYNKNIEKYFLTLDASVKQAIRKMKKIGEKVLFVIDDKNTLIGAISDGDIRKWILSDQSLNDPVDRICNKNPKYVHEDYELKTVKNLMLDLRIESVPVLNFENVIIDVLVWDKVFRDGIVKPKKKISIPVVIMAGGKGIRLDPFTRILPKPLIPIGERTILEIIMDSFYEYQVSAFYLSVYHKANLIKAYLEEMTDRYNIQYIEEDKPLGTAGSLKFLLKTPHKQFFVTNCDIIIETDHAEIVAHHDENRYDLTLVVSHMNYQIPYGVCTILNGGVLKNITEKPTYDFLVNTGMYIIGRKVLDLIPDDLNCDIPELIKTAQKKGLRVGVFPVDDKSWIDIGQWKEYHAAIEKMNLL</sequence>
<reference evidence="3" key="1">
    <citation type="submission" date="2019-01" db="EMBL/GenBank/DDBJ databases">
        <authorList>
            <consortium name="Genoscope - CEA"/>
            <person name="William W."/>
        </authorList>
    </citation>
    <scope>NUCLEOTIDE SEQUENCE</scope>
    <source>
        <strain evidence="3">CR-1</strain>
    </source>
</reference>
<evidence type="ECO:0000259" key="2">
    <source>
        <dbReference type="PROSITE" id="PS51371"/>
    </source>
</evidence>
<dbReference type="Pfam" id="PF00571">
    <property type="entry name" value="CBS"/>
    <property type="match status" value="1"/>
</dbReference>
<accession>A0A484HIB7</accession>
<dbReference type="Pfam" id="PF00483">
    <property type="entry name" value="NTP_transferase"/>
    <property type="match status" value="1"/>
</dbReference>
<dbReference type="InterPro" id="IPR000644">
    <property type="entry name" value="CBS_dom"/>
</dbReference>
<keyword evidence="1" id="KW-0129">CBS domain</keyword>
<feature type="domain" description="CBS" evidence="2">
    <location>
        <begin position="5"/>
        <end position="63"/>
    </location>
</feature>
<evidence type="ECO:0000313" key="3">
    <source>
        <dbReference type="EMBL" id="VEN74497.1"/>
    </source>
</evidence>
<proteinExistence type="predicted"/>
<name>A0A484HIB7_9BACT</name>
<protein>
    <recommendedName>
        <fullName evidence="2">CBS domain-containing protein</fullName>
    </recommendedName>
</protein>
<dbReference type="Gene3D" id="3.90.550.10">
    <property type="entry name" value="Spore Coat Polysaccharide Biosynthesis Protein SpsA, Chain A"/>
    <property type="match status" value="1"/>
</dbReference>
<dbReference type="AlphaFoldDB" id="A0A484HIB7"/>
<dbReference type="PROSITE" id="PS51371">
    <property type="entry name" value="CBS"/>
    <property type="match status" value="1"/>
</dbReference>
<dbReference type="EMBL" id="CAACVI010000034">
    <property type="protein sequence ID" value="VEN74497.1"/>
    <property type="molecule type" value="Genomic_DNA"/>
</dbReference>
<dbReference type="InterPro" id="IPR046342">
    <property type="entry name" value="CBS_dom_sf"/>
</dbReference>
<dbReference type="PANTHER" id="PTHR22572">
    <property type="entry name" value="SUGAR-1-PHOSPHATE GUANYL TRANSFERASE"/>
    <property type="match status" value="1"/>
</dbReference>
<dbReference type="InterPro" id="IPR050486">
    <property type="entry name" value="Mannose-1P_guanyltransferase"/>
</dbReference>
<organism evidence="3">
    <name type="scientific">uncultured Desulfobacteraceae bacterium</name>
    <dbReference type="NCBI Taxonomy" id="218296"/>
    <lineage>
        <taxon>Bacteria</taxon>
        <taxon>Pseudomonadati</taxon>
        <taxon>Thermodesulfobacteriota</taxon>
        <taxon>Desulfobacteria</taxon>
        <taxon>Desulfobacterales</taxon>
        <taxon>Desulfobacteraceae</taxon>
        <taxon>environmental samples</taxon>
    </lineage>
</organism>
<dbReference type="Gene3D" id="3.10.580.10">
    <property type="entry name" value="CBS-domain"/>
    <property type="match status" value="1"/>
</dbReference>
<dbReference type="InterPro" id="IPR005835">
    <property type="entry name" value="NTP_transferase_dom"/>
</dbReference>
<dbReference type="SUPFAM" id="SSF53448">
    <property type="entry name" value="Nucleotide-diphospho-sugar transferases"/>
    <property type="match status" value="1"/>
</dbReference>
<dbReference type="InterPro" id="IPR029044">
    <property type="entry name" value="Nucleotide-diphossugar_trans"/>
</dbReference>
<gene>
    <name evidence="3" type="ORF">EPICR_40076</name>
</gene>
<dbReference type="SUPFAM" id="SSF54631">
    <property type="entry name" value="CBS-domain pair"/>
    <property type="match status" value="1"/>
</dbReference>
<evidence type="ECO:0000256" key="1">
    <source>
        <dbReference type="PROSITE-ProRule" id="PRU00703"/>
    </source>
</evidence>